<gene>
    <name evidence="5" type="ORF">ACFR9S_02165</name>
</gene>
<dbReference type="Proteomes" id="UP001597111">
    <property type="component" value="Unassembled WGS sequence"/>
</dbReference>
<keyword evidence="2" id="KW-0804">Transcription</keyword>
<dbReference type="EMBL" id="JBHUDH010000014">
    <property type="protein sequence ID" value="MFD1525111.1"/>
    <property type="molecule type" value="Genomic_DNA"/>
</dbReference>
<dbReference type="InterPro" id="IPR007050">
    <property type="entry name" value="HTH_bacterioopsin"/>
</dbReference>
<evidence type="ECO:0000256" key="1">
    <source>
        <dbReference type="ARBA" id="ARBA00023015"/>
    </source>
</evidence>
<keyword evidence="6" id="KW-1185">Reference proteome</keyword>
<dbReference type="Pfam" id="PF15915">
    <property type="entry name" value="BAT"/>
    <property type="match status" value="1"/>
</dbReference>
<evidence type="ECO:0000259" key="3">
    <source>
        <dbReference type="Pfam" id="PF04967"/>
    </source>
</evidence>
<evidence type="ECO:0000313" key="6">
    <source>
        <dbReference type="Proteomes" id="UP001597111"/>
    </source>
</evidence>
<dbReference type="PANTHER" id="PTHR34236:SF1">
    <property type="entry name" value="DIMETHYL SULFOXIDE REDUCTASE TRANSCRIPTIONAL ACTIVATOR"/>
    <property type="match status" value="1"/>
</dbReference>
<name>A0ABD6B271_9EURY</name>
<dbReference type="PANTHER" id="PTHR34236">
    <property type="entry name" value="DIMETHYL SULFOXIDE REDUCTASE TRANSCRIPTIONAL ACTIVATOR"/>
    <property type="match status" value="1"/>
</dbReference>
<evidence type="ECO:0000259" key="4">
    <source>
        <dbReference type="Pfam" id="PF15915"/>
    </source>
</evidence>
<dbReference type="RefSeq" id="WP_379732662.1">
    <property type="nucleotide sequence ID" value="NZ_JBHSWZ010000397.1"/>
</dbReference>
<feature type="domain" description="Bacterioopsin transcriptional activator GAF and HTH associated" evidence="4">
    <location>
        <begin position="6"/>
        <end position="141"/>
    </location>
</feature>
<evidence type="ECO:0000313" key="5">
    <source>
        <dbReference type="EMBL" id="MFD1525111.1"/>
    </source>
</evidence>
<evidence type="ECO:0000256" key="2">
    <source>
        <dbReference type="ARBA" id="ARBA00023163"/>
    </source>
</evidence>
<accession>A0ABD6B271</accession>
<dbReference type="AlphaFoldDB" id="A0ABD6B271"/>
<organism evidence="5 6">
    <name type="scientific">Halolamina salina</name>
    <dbReference type="NCBI Taxonomy" id="1220023"/>
    <lineage>
        <taxon>Archaea</taxon>
        <taxon>Methanobacteriati</taxon>
        <taxon>Methanobacteriota</taxon>
        <taxon>Stenosarchaea group</taxon>
        <taxon>Halobacteria</taxon>
        <taxon>Halobacteriales</taxon>
        <taxon>Haloferacaceae</taxon>
    </lineage>
</organism>
<keyword evidence="1" id="KW-0805">Transcription regulation</keyword>
<dbReference type="Pfam" id="PF04967">
    <property type="entry name" value="HTH_10"/>
    <property type="match status" value="1"/>
</dbReference>
<sequence>MSLIAELRISGEPFALSRALGAAPGMRAETEYSVSAPAGPVAFLWAWGGEFDAFEAALPDDPTVREFEPIEDGGDRRLYEVVLDDTADLIDPGVLHRRTSASQLRMVTGANYAVVTERLPDHESLASYIARCRDHGYAVELLRAYPADDEHERYDLSTKQIEALGAALEAGYFETPRRTDLGTLAEQFDISEQALSERLRRGVAAVLESTIGELGDGERPRHRTDRHT</sequence>
<feature type="domain" description="HTH bat-type" evidence="3">
    <location>
        <begin position="156"/>
        <end position="202"/>
    </location>
</feature>
<reference evidence="5 6" key="1">
    <citation type="journal article" date="2019" name="Int. J. Syst. Evol. Microbiol.">
        <title>The Global Catalogue of Microorganisms (GCM) 10K type strain sequencing project: providing services to taxonomists for standard genome sequencing and annotation.</title>
        <authorList>
            <consortium name="The Broad Institute Genomics Platform"/>
            <consortium name="The Broad Institute Genome Sequencing Center for Infectious Disease"/>
            <person name="Wu L."/>
            <person name="Ma J."/>
        </authorList>
    </citation>
    <scope>NUCLEOTIDE SEQUENCE [LARGE SCALE GENOMIC DNA]</scope>
    <source>
        <strain evidence="5 6">CGMCC 1.12285</strain>
    </source>
</reference>
<dbReference type="InterPro" id="IPR031803">
    <property type="entry name" value="BAT_GAF/HTH-assoc"/>
</dbReference>
<proteinExistence type="predicted"/>
<protein>
    <submittedName>
        <fullName evidence="5">Helix-turn-helix domain-containing protein</fullName>
    </submittedName>
</protein>
<comment type="caution">
    <text evidence="5">The sequence shown here is derived from an EMBL/GenBank/DDBJ whole genome shotgun (WGS) entry which is preliminary data.</text>
</comment>